<feature type="compositionally biased region" description="Low complexity" evidence="12">
    <location>
        <begin position="26"/>
        <end position="40"/>
    </location>
</feature>
<keyword evidence="6 10" id="KW-0143">Chaperone</keyword>
<evidence type="ECO:0000256" key="1">
    <source>
        <dbReference type="ARBA" id="ARBA00004496"/>
    </source>
</evidence>
<dbReference type="GO" id="GO:0051082">
    <property type="term" value="F:unfolded protein binding"/>
    <property type="evidence" value="ECO:0007669"/>
    <property type="project" value="TreeGrafter"/>
</dbReference>
<evidence type="ECO:0000256" key="12">
    <source>
        <dbReference type="SAM" id="MobiDB-lite"/>
    </source>
</evidence>
<dbReference type="PANTHER" id="PTHR21237">
    <property type="entry name" value="GRPE PROTEIN"/>
    <property type="match status" value="1"/>
</dbReference>
<dbReference type="GO" id="GO:0042803">
    <property type="term" value="F:protein homodimerization activity"/>
    <property type="evidence" value="ECO:0007669"/>
    <property type="project" value="InterPro"/>
</dbReference>
<evidence type="ECO:0000256" key="7">
    <source>
        <dbReference type="ARBA" id="ARBA00053401"/>
    </source>
</evidence>
<dbReference type="InterPro" id="IPR013805">
    <property type="entry name" value="GrpE_CC"/>
</dbReference>
<dbReference type="Gene3D" id="3.90.20.20">
    <property type="match status" value="1"/>
</dbReference>
<dbReference type="SUPFAM" id="SSF51064">
    <property type="entry name" value="Head domain of nucleotide exchange factor GrpE"/>
    <property type="match status" value="1"/>
</dbReference>
<evidence type="ECO:0000256" key="6">
    <source>
        <dbReference type="ARBA" id="ARBA00023186"/>
    </source>
</evidence>
<dbReference type="GO" id="GO:0051087">
    <property type="term" value="F:protein-folding chaperone binding"/>
    <property type="evidence" value="ECO:0007669"/>
    <property type="project" value="InterPro"/>
</dbReference>
<comment type="subcellular location">
    <subcellularLocation>
        <location evidence="1 10">Cytoplasm</location>
    </subcellularLocation>
</comment>
<keyword evidence="4 10" id="KW-0963">Cytoplasm</keyword>
<dbReference type="PATRIC" id="fig|1423802.4.peg.490"/>
<proteinExistence type="inferred from homology"/>
<dbReference type="GO" id="GO:0006457">
    <property type="term" value="P:protein folding"/>
    <property type="evidence" value="ECO:0007669"/>
    <property type="project" value="InterPro"/>
</dbReference>
<dbReference type="PRINTS" id="PR00773">
    <property type="entry name" value="GRPEPROTEIN"/>
</dbReference>
<comment type="caution">
    <text evidence="13">The sequence shown here is derived from an EMBL/GenBank/DDBJ whole genome shotgun (WGS) entry which is preliminary data.</text>
</comment>
<dbReference type="NCBIfam" id="NF010738">
    <property type="entry name" value="PRK14140.1"/>
    <property type="match status" value="1"/>
</dbReference>
<protein>
    <recommendedName>
        <fullName evidence="8 10">Protein GrpE</fullName>
    </recommendedName>
    <alternativeName>
        <fullName evidence="9 10">HSP-70 cofactor</fullName>
    </alternativeName>
</protein>
<dbReference type="Pfam" id="PF01025">
    <property type="entry name" value="GrpE"/>
    <property type="match status" value="1"/>
</dbReference>
<comment type="function">
    <text evidence="7 10">Participates actively in the response to hyperosmotic and heat shock by preventing the aggregation of stress-denatured proteins, in association with DnaK and GrpE. It is the nucleotide exchange factor for DnaK and may function as a thermosensor. Unfolded proteins bind initially to DnaJ; upon interaction with the DnaJ-bound protein, DnaK hydrolyzes its bound ATP, resulting in the formation of a stable complex. GrpE releases ADP from DnaK; ATP binding to DnaK triggers the release of the substrate protein, thus completing the reaction cycle. Several rounds of ATP-dependent interactions between DnaJ, DnaK and GrpE are required for fully efficient folding.</text>
</comment>
<evidence type="ECO:0000313" key="14">
    <source>
        <dbReference type="Proteomes" id="UP000051256"/>
    </source>
</evidence>
<evidence type="ECO:0000256" key="9">
    <source>
        <dbReference type="ARBA" id="ARBA00076414"/>
    </source>
</evidence>
<feature type="compositionally biased region" description="Basic and acidic residues" evidence="12">
    <location>
        <begin position="1"/>
        <end position="12"/>
    </location>
</feature>
<sequence length="188" mass="20622">MAEFSEEAKDEQVTDSQTDSTEDSQDTNAEASKAESQQAQVDELTAKIDELENKYLRAEAEIQNIQSHAKKEQADLIKYGVQPLAKDILPIIDNLERALQVEVSDESGEQLKKGVSMVSDHLISAMKDNGVELLDVLGKPFDPQFSQAIQTVPADDDHPADTVVSVLQAGYKLKDRVLRPAMVVVAAD</sequence>
<dbReference type="RefSeq" id="WP_056978277.1">
    <property type="nucleotide sequence ID" value="NZ_AYZR01000008.1"/>
</dbReference>
<dbReference type="FunFam" id="2.30.22.10:FF:000001">
    <property type="entry name" value="Protein GrpE"/>
    <property type="match status" value="1"/>
</dbReference>
<reference evidence="13 14" key="1">
    <citation type="journal article" date="2015" name="Genome Announc.">
        <title>Expanding the biotechnology potential of lactobacilli through comparative genomics of 213 strains and associated genera.</title>
        <authorList>
            <person name="Sun Z."/>
            <person name="Harris H.M."/>
            <person name="McCann A."/>
            <person name="Guo C."/>
            <person name="Argimon S."/>
            <person name="Zhang W."/>
            <person name="Yang X."/>
            <person name="Jeffery I.B."/>
            <person name="Cooney J.C."/>
            <person name="Kagawa T.F."/>
            <person name="Liu W."/>
            <person name="Song Y."/>
            <person name="Salvetti E."/>
            <person name="Wrobel A."/>
            <person name="Rasinkangas P."/>
            <person name="Parkhill J."/>
            <person name="Rea M.C."/>
            <person name="O'Sullivan O."/>
            <person name="Ritari J."/>
            <person name="Douillard F.P."/>
            <person name="Paul Ross R."/>
            <person name="Yang R."/>
            <person name="Briner A.E."/>
            <person name="Felis G.E."/>
            <person name="de Vos W.M."/>
            <person name="Barrangou R."/>
            <person name="Klaenhammer T.R."/>
            <person name="Caufield P.W."/>
            <person name="Cui Y."/>
            <person name="Zhang H."/>
            <person name="O'Toole P.W."/>
        </authorList>
    </citation>
    <scope>NUCLEOTIDE SEQUENCE [LARGE SCALE GENOMIC DNA]</scope>
    <source>
        <strain evidence="13 14">DSM 24302</strain>
    </source>
</reference>
<dbReference type="CDD" id="cd00446">
    <property type="entry name" value="GrpE"/>
    <property type="match status" value="1"/>
</dbReference>
<evidence type="ECO:0000313" key="13">
    <source>
        <dbReference type="EMBL" id="KRM93762.1"/>
    </source>
</evidence>
<dbReference type="HAMAP" id="MF_01151">
    <property type="entry name" value="GrpE"/>
    <property type="match status" value="1"/>
</dbReference>
<dbReference type="NCBIfam" id="NF010753">
    <property type="entry name" value="PRK14156.1"/>
    <property type="match status" value="1"/>
</dbReference>
<dbReference type="GO" id="GO:0000774">
    <property type="term" value="F:adenyl-nucleotide exchange factor activity"/>
    <property type="evidence" value="ECO:0007669"/>
    <property type="project" value="InterPro"/>
</dbReference>
<evidence type="ECO:0000256" key="3">
    <source>
        <dbReference type="ARBA" id="ARBA00011738"/>
    </source>
</evidence>
<dbReference type="GO" id="GO:0005737">
    <property type="term" value="C:cytoplasm"/>
    <property type="evidence" value="ECO:0007669"/>
    <property type="project" value="UniProtKB-SubCell"/>
</dbReference>
<gene>
    <name evidence="10" type="primary">grpE</name>
    <name evidence="13" type="ORF">FC56_GL000480</name>
</gene>
<keyword evidence="5 10" id="KW-0346">Stress response</keyword>
<feature type="region of interest" description="Disordered" evidence="12">
    <location>
        <begin position="1"/>
        <end position="44"/>
    </location>
</feature>
<dbReference type="SUPFAM" id="SSF58014">
    <property type="entry name" value="Coiled-coil domain of nucleotide exchange factor GrpE"/>
    <property type="match status" value="1"/>
</dbReference>
<evidence type="ECO:0000256" key="8">
    <source>
        <dbReference type="ARBA" id="ARBA00072274"/>
    </source>
</evidence>
<dbReference type="PANTHER" id="PTHR21237:SF23">
    <property type="entry name" value="GRPE PROTEIN HOMOLOG, MITOCHONDRIAL"/>
    <property type="match status" value="1"/>
</dbReference>
<evidence type="ECO:0000256" key="11">
    <source>
        <dbReference type="RuleBase" id="RU004478"/>
    </source>
</evidence>
<name>A0A0R2CS16_9LACO</name>
<dbReference type="AlphaFoldDB" id="A0A0R2CS16"/>
<comment type="similarity">
    <text evidence="2 10 11">Belongs to the GrpE family.</text>
</comment>
<dbReference type="NCBIfam" id="NF010759">
    <property type="entry name" value="PRK14162.1"/>
    <property type="match status" value="1"/>
</dbReference>
<dbReference type="InterPro" id="IPR009012">
    <property type="entry name" value="GrpE_head"/>
</dbReference>
<dbReference type="STRING" id="1423802.FC56_GL000480"/>
<dbReference type="EMBL" id="AYZR01000008">
    <property type="protein sequence ID" value="KRM93762.1"/>
    <property type="molecule type" value="Genomic_DNA"/>
</dbReference>
<dbReference type="InterPro" id="IPR000740">
    <property type="entry name" value="GrpE"/>
</dbReference>
<keyword evidence="14" id="KW-1185">Reference proteome</keyword>
<dbReference type="Gene3D" id="2.30.22.10">
    <property type="entry name" value="Head domain of nucleotide exchange factor GrpE"/>
    <property type="match status" value="1"/>
</dbReference>
<organism evidence="13 14">
    <name type="scientific">Lentilactobacillus senioris DSM 24302 = JCM 17472</name>
    <dbReference type="NCBI Taxonomy" id="1423802"/>
    <lineage>
        <taxon>Bacteria</taxon>
        <taxon>Bacillati</taxon>
        <taxon>Bacillota</taxon>
        <taxon>Bacilli</taxon>
        <taxon>Lactobacillales</taxon>
        <taxon>Lactobacillaceae</taxon>
        <taxon>Lentilactobacillus</taxon>
    </lineage>
</organism>
<evidence type="ECO:0000256" key="5">
    <source>
        <dbReference type="ARBA" id="ARBA00023016"/>
    </source>
</evidence>
<evidence type="ECO:0000256" key="2">
    <source>
        <dbReference type="ARBA" id="ARBA00009054"/>
    </source>
</evidence>
<evidence type="ECO:0000256" key="4">
    <source>
        <dbReference type="ARBA" id="ARBA00022490"/>
    </source>
</evidence>
<dbReference type="Proteomes" id="UP000051256">
    <property type="component" value="Unassembled WGS sequence"/>
</dbReference>
<evidence type="ECO:0000256" key="10">
    <source>
        <dbReference type="HAMAP-Rule" id="MF_01151"/>
    </source>
</evidence>
<comment type="subunit">
    <text evidence="3 10">Homodimer.</text>
</comment>
<accession>A0A0R2CS16</accession>